<dbReference type="InterPro" id="IPR002155">
    <property type="entry name" value="Thiolase"/>
</dbReference>
<dbReference type="Proteomes" id="UP001595898">
    <property type="component" value="Unassembled WGS sequence"/>
</dbReference>
<dbReference type="SUPFAM" id="SSF53901">
    <property type="entry name" value="Thiolase-like"/>
    <property type="match status" value="2"/>
</dbReference>
<gene>
    <name evidence="4" type="ORF">ACFO5R_20355</name>
</gene>
<evidence type="ECO:0000313" key="5">
    <source>
        <dbReference type="Proteomes" id="UP001595898"/>
    </source>
</evidence>
<dbReference type="Pfam" id="PF22691">
    <property type="entry name" value="Thiolase_C_1"/>
    <property type="match status" value="1"/>
</dbReference>
<proteinExistence type="predicted"/>
<organism evidence="4 5">
    <name type="scientific">Halosolutus amylolyticus</name>
    <dbReference type="NCBI Taxonomy" id="2932267"/>
    <lineage>
        <taxon>Archaea</taxon>
        <taxon>Methanobacteriati</taxon>
        <taxon>Methanobacteriota</taxon>
        <taxon>Stenosarchaea group</taxon>
        <taxon>Halobacteria</taxon>
        <taxon>Halobacteriales</taxon>
        <taxon>Natrialbaceae</taxon>
        <taxon>Halosolutus</taxon>
    </lineage>
</organism>
<dbReference type="InterPro" id="IPR016039">
    <property type="entry name" value="Thiolase-like"/>
</dbReference>
<dbReference type="GO" id="GO:0008299">
    <property type="term" value="P:isoprenoid biosynthetic process"/>
    <property type="evidence" value="ECO:0007669"/>
    <property type="project" value="UniProtKB-KW"/>
</dbReference>
<name>A0ABD5PUX8_9EURY</name>
<dbReference type="EMBL" id="JBHSFA010000011">
    <property type="protein sequence ID" value="MFC4544285.1"/>
    <property type="molecule type" value="Genomic_DNA"/>
</dbReference>
<dbReference type="InterPro" id="IPR055140">
    <property type="entry name" value="Thiolase_C_2"/>
</dbReference>
<protein>
    <submittedName>
        <fullName evidence="4">Beta-ketoacyl synthase N-terminal-like domain-containing protein</fullName>
    </submittedName>
</protein>
<sequence length="388" mass="40047">MSDVRVAGVGLTSFGNTPERTSRDLFGDATIEAFADSGVPRDDVEALLYGNFMGELSEHQGHQGPLMAEAAGIRAPATRYESACASSGVAIRDAVKRIRNGEEDVLLVGGAERMTNLGTAGATEALAIAADDLWEVRAGTTFPGAYALMAQAYFSEFGGEHEDLAHIAVKNHENALTNEKAQYQRAIDVDDVLEAPQVSSPLGLYDSCPISDGAAALVLTSEDYAAEHDLDAPVAITGTGQGGDRMALHDREHLARSPAAREAGEEAYAEAGIDASDVDVAEVHDCFTIAEVLAIEALDLEPIGEGISAARDGRTTADGETPINLSGGLKAKGHPVGATGASQIAEVSKLLAGTHPNSDHVADATTGVAHNAGGTVASATVHVLEVVA</sequence>
<dbReference type="PIRSF" id="PIRSF000429">
    <property type="entry name" value="Ac-CoA_Ac_transf"/>
    <property type="match status" value="1"/>
</dbReference>
<keyword evidence="1" id="KW-0414">Isoprene biosynthesis</keyword>
<reference evidence="4 5" key="1">
    <citation type="journal article" date="2019" name="Int. J. Syst. Evol. Microbiol.">
        <title>The Global Catalogue of Microorganisms (GCM) 10K type strain sequencing project: providing services to taxonomists for standard genome sequencing and annotation.</title>
        <authorList>
            <consortium name="The Broad Institute Genomics Platform"/>
            <consortium name="The Broad Institute Genome Sequencing Center for Infectious Disease"/>
            <person name="Wu L."/>
            <person name="Ma J."/>
        </authorList>
    </citation>
    <scope>NUCLEOTIDE SEQUENCE [LARGE SCALE GENOMIC DNA]</scope>
    <source>
        <strain evidence="4 5">WLHS5</strain>
    </source>
</reference>
<keyword evidence="5" id="KW-1185">Reference proteome</keyword>
<evidence type="ECO:0000259" key="3">
    <source>
        <dbReference type="Pfam" id="PF22691"/>
    </source>
</evidence>
<feature type="domain" description="Thiolase N-terminal" evidence="2">
    <location>
        <begin position="12"/>
        <end position="223"/>
    </location>
</feature>
<dbReference type="InterPro" id="IPR020616">
    <property type="entry name" value="Thiolase_N"/>
</dbReference>
<feature type="domain" description="Thiolase C-terminal" evidence="3">
    <location>
        <begin position="240"/>
        <end position="385"/>
    </location>
</feature>
<comment type="caution">
    <text evidence="4">The sequence shown here is derived from an EMBL/GenBank/DDBJ whole genome shotgun (WGS) entry which is preliminary data.</text>
</comment>
<evidence type="ECO:0000259" key="2">
    <source>
        <dbReference type="Pfam" id="PF00108"/>
    </source>
</evidence>
<dbReference type="Gene3D" id="3.40.47.10">
    <property type="match status" value="1"/>
</dbReference>
<dbReference type="AlphaFoldDB" id="A0ABD5PUX8"/>
<accession>A0ABD5PUX8</accession>
<dbReference type="PANTHER" id="PTHR42870">
    <property type="entry name" value="ACETYL-COA C-ACETYLTRANSFERASE"/>
    <property type="match status" value="1"/>
</dbReference>
<evidence type="ECO:0000256" key="1">
    <source>
        <dbReference type="ARBA" id="ARBA00023229"/>
    </source>
</evidence>
<evidence type="ECO:0000313" key="4">
    <source>
        <dbReference type="EMBL" id="MFC4544285.1"/>
    </source>
</evidence>
<dbReference type="CDD" id="cd00829">
    <property type="entry name" value="SCP-x_thiolase"/>
    <property type="match status" value="1"/>
</dbReference>
<dbReference type="PANTHER" id="PTHR42870:SF6">
    <property type="entry name" value="ACETYL-COA C-ACYLTRANSFERASE"/>
    <property type="match status" value="1"/>
</dbReference>
<dbReference type="RefSeq" id="WP_250141021.1">
    <property type="nucleotide sequence ID" value="NZ_JALIQP010000003.1"/>
</dbReference>
<dbReference type="Pfam" id="PF00108">
    <property type="entry name" value="Thiolase_N"/>
    <property type="match status" value="1"/>
</dbReference>